<feature type="domain" description="ATPase" evidence="1">
    <location>
        <begin position="4"/>
        <end position="203"/>
    </location>
</feature>
<dbReference type="Proteomes" id="UP001596383">
    <property type="component" value="Unassembled WGS sequence"/>
</dbReference>
<dbReference type="Gene3D" id="3.40.50.300">
    <property type="entry name" value="P-loop containing nucleotide triphosphate hydrolases"/>
    <property type="match status" value="1"/>
</dbReference>
<keyword evidence="4" id="KW-1185">Reference proteome</keyword>
<organism evidence="3 4">
    <name type="scientific">Natrinema soli</name>
    <dbReference type="NCBI Taxonomy" id="1930624"/>
    <lineage>
        <taxon>Archaea</taxon>
        <taxon>Methanobacteriati</taxon>
        <taxon>Methanobacteriota</taxon>
        <taxon>Stenosarchaea group</taxon>
        <taxon>Halobacteria</taxon>
        <taxon>Halobacteriales</taxon>
        <taxon>Natrialbaceae</taxon>
        <taxon>Natrinema</taxon>
    </lineage>
</organism>
<dbReference type="SUPFAM" id="SSF52540">
    <property type="entry name" value="P-loop containing nucleoside triphosphate hydrolases"/>
    <property type="match status" value="1"/>
</dbReference>
<proteinExistence type="predicted"/>
<keyword evidence="3" id="KW-0547">Nucleotide-binding</keyword>
<evidence type="ECO:0000313" key="4">
    <source>
        <dbReference type="Proteomes" id="UP001596383"/>
    </source>
</evidence>
<dbReference type="InterPro" id="IPR004256">
    <property type="entry name" value="DUF234"/>
</dbReference>
<dbReference type="GO" id="GO:0005524">
    <property type="term" value="F:ATP binding"/>
    <property type="evidence" value="ECO:0007669"/>
    <property type="project" value="UniProtKB-KW"/>
</dbReference>
<keyword evidence="3" id="KW-0067">ATP-binding</keyword>
<dbReference type="InterPro" id="IPR011335">
    <property type="entry name" value="Restrct_endonuc-II-like"/>
</dbReference>
<dbReference type="InterPro" id="IPR011579">
    <property type="entry name" value="ATPase_dom"/>
</dbReference>
<dbReference type="InterPro" id="IPR036388">
    <property type="entry name" value="WH-like_DNA-bd_sf"/>
</dbReference>
<dbReference type="Gene3D" id="1.10.10.10">
    <property type="entry name" value="Winged helix-like DNA-binding domain superfamily/Winged helix DNA-binding domain"/>
    <property type="match status" value="1"/>
</dbReference>
<dbReference type="PANTHER" id="PTHR34704:SF1">
    <property type="entry name" value="ATPASE"/>
    <property type="match status" value="1"/>
</dbReference>
<reference evidence="3 4" key="1">
    <citation type="journal article" date="2019" name="Int. J. Syst. Evol. Microbiol.">
        <title>The Global Catalogue of Microorganisms (GCM) 10K type strain sequencing project: providing services to taxonomists for standard genome sequencing and annotation.</title>
        <authorList>
            <consortium name="The Broad Institute Genomics Platform"/>
            <consortium name="The Broad Institute Genome Sequencing Center for Infectious Disease"/>
            <person name="Wu L."/>
            <person name="Ma J."/>
        </authorList>
    </citation>
    <scope>NUCLEOTIDE SEQUENCE [LARGE SCALE GENOMIC DNA]</scope>
    <source>
        <strain evidence="3 4">LMG 29247</strain>
    </source>
</reference>
<dbReference type="Pfam" id="PF01637">
    <property type="entry name" value="ATPase_2"/>
    <property type="match status" value="1"/>
</dbReference>
<dbReference type="PANTHER" id="PTHR34704">
    <property type="entry name" value="ATPASE"/>
    <property type="match status" value="1"/>
</dbReference>
<protein>
    <submittedName>
        <fullName evidence="3">ATP-binding protein</fullName>
    </submittedName>
</protein>
<feature type="domain" description="DUF234" evidence="2">
    <location>
        <begin position="313"/>
        <end position="401"/>
    </location>
</feature>
<dbReference type="RefSeq" id="WP_273737385.1">
    <property type="nucleotide sequence ID" value="NZ_JAQIVI010000073.1"/>
</dbReference>
<dbReference type="SUPFAM" id="SSF52980">
    <property type="entry name" value="Restriction endonuclease-like"/>
    <property type="match status" value="1"/>
</dbReference>
<sequence length="469" mass="53113">MTGFVNRERELKRLSKLYESDTAALAVVWGRRRMGKTTLAIESIRDRDGAIYYQATRGTADQQISSFINDAAEVYPGITRIREEWEPLFEFLAEQDAVIIVDEFPYLVEQTDALPSILQRVWDHTAEKTATTFVLTGSAIGMMHEYALEGTAPLYGRVAKNPNGEIEVGPLRFGAAMSFFPEYPPVDQVMTYGVFGGTPEYLRAVEDNETLEENVTRTLLRRDGGLHEEPENVLHRELDEVDRYFAILKSLAEGNRVKNEVAQGAGISNSSVGYYLDRLNDLRIIERDYPVTVDPDRSRKGRYMITDPLFRFWFRFVYGRTARYEVYGEDAYTDLIDPELPDFVSGTFEQLCQHAVLYAFGDEYRFVEEPGNWWDGSGSEIDIVAPTNGETLLVGEVKFRQDAVGYDVLSQLESEALKVDWHPDSGGDPEYQYALFSRSGFSSAVKEAGSERDDLHLFTVTDVVGLITE</sequence>
<dbReference type="AlphaFoldDB" id="A0ABD5SGZ8"/>
<evidence type="ECO:0000259" key="1">
    <source>
        <dbReference type="Pfam" id="PF01637"/>
    </source>
</evidence>
<dbReference type="InterPro" id="IPR036390">
    <property type="entry name" value="WH_DNA-bd_sf"/>
</dbReference>
<dbReference type="SUPFAM" id="SSF46785">
    <property type="entry name" value="Winged helix' DNA-binding domain"/>
    <property type="match status" value="1"/>
</dbReference>
<dbReference type="Pfam" id="PF03008">
    <property type="entry name" value="DUF234"/>
    <property type="match status" value="1"/>
</dbReference>
<dbReference type="InterPro" id="IPR027417">
    <property type="entry name" value="P-loop_NTPase"/>
</dbReference>
<dbReference type="EMBL" id="JBHSWV010000073">
    <property type="protein sequence ID" value="MFC6764312.1"/>
    <property type="molecule type" value="Genomic_DNA"/>
</dbReference>
<evidence type="ECO:0000259" key="2">
    <source>
        <dbReference type="Pfam" id="PF03008"/>
    </source>
</evidence>
<gene>
    <name evidence="3" type="ORF">ACFQE6_04400</name>
</gene>
<accession>A0ABD5SGZ8</accession>
<name>A0ABD5SGZ8_9EURY</name>
<evidence type="ECO:0000313" key="3">
    <source>
        <dbReference type="EMBL" id="MFC6764312.1"/>
    </source>
</evidence>
<comment type="caution">
    <text evidence="3">The sequence shown here is derived from an EMBL/GenBank/DDBJ whole genome shotgun (WGS) entry which is preliminary data.</text>
</comment>